<dbReference type="SUPFAM" id="SSF52540">
    <property type="entry name" value="P-loop containing nucleoside triphosphate hydrolases"/>
    <property type="match status" value="1"/>
</dbReference>
<gene>
    <name evidence="2" type="ORF">IC621_04710</name>
</gene>
<dbReference type="Pfam" id="PF13558">
    <property type="entry name" value="SbcC_Walker_B"/>
    <property type="match status" value="1"/>
</dbReference>
<reference evidence="2" key="1">
    <citation type="submission" date="2020-09" db="EMBL/GenBank/DDBJ databases">
        <title>A novel bacterium of genus Bacillus, isolated from South China Sea.</title>
        <authorList>
            <person name="Huang H."/>
            <person name="Mo K."/>
            <person name="Hu Y."/>
        </authorList>
    </citation>
    <scope>NUCLEOTIDE SEQUENCE</scope>
    <source>
        <strain evidence="2">IB182487</strain>
    </source>
</reference>
<keyword evidence="3" id="KW-1185">Reference proteome</keyword>
<evidence type="ECO:0000256" key="1">
    <source>
        <dbReference type="SAM" id="Coils"/>
    </source>
</evidence>
<feature type="coiled-coil region" evidence="1">
    <location>
        <begin position="747"/>
        <end position="781"/>
    </location>
</feature>
<dbReference type="NCBIfam" id="TIGR02680">
    <property type="entry name" value="TIGR02680 family protein"/>
    <property type="match status" value="1"/>
</dbReference>
<evidence type="ECO:0000313" key="3">
    <source>
        <dbReference type="Proteomes" id="UP000626844"/>
    </source>
</evidence>
<dbReference type="Proteomes" id="UP000626844">
    <property type="component" value="Unassembled WGS sequence"/>
</dbReference>
<organism evidence="2 3">
    <name type="scientific">Metabacillus arenae</name>
    <dbReference type="NCBI Taxonomy" id="2771434"/>
    <lineage>
        <taxon>Bacteria</taxon>
        <taxon>Bacillati</taxon>
        <taxon>Bacillota</taxon>
        <taxon>Bacilli</taxon>
        <taxon>Bacillales</taxon>
        <taxon>Bacillaceae</taxon>
        <taxon>Metabacillus</taxon>
    </lineage>
</organism>
<feature type="coiled-coil region" evidence="1">
    <location>
        <begin position="462"/>
        <end position="496"/>
    </location>
</feature>
<accession>A0A926NGC7</accession>
<dbReference type="Gene3D" id="3.40.50.300">
    <property type="entry name" value="P-loop containing nucleotide triphosphate hydrolases"/>
    <property type="match status" value="1"/>
</dbReference>
<dbReference type="InterPro" id="IPR013496">
    <property type="entry name" value="CHP02680"/>
</dbReference>
<feature type="coiled-coil region" evidence="1">
    <location>
        <begin position="236"/>
        <end position="408"/>
    </location>
</feature>
<dbReference type="RefSeq" id="WP_191156264.1">
    <property type="nucleotide sequence ID" value="NZ_JACXAI010000004.1"/>
</dbReference>
<protein>
    <submittedName>
        <fullName evidence="2">TIGR02680 family protein</fullName>
    </submittedName>
</protein>
<name>A0A926NGC7_9BACI</name>
<dbReference type="EMBL" id="JACXAI010000004">
    <property type="protein sequence ID" value="MBD1379523.1"/>
    <property type="molecule type" value="Genomic_DNA"/>
</dbReference>
<dbReference type="InterPro" id="IPR027417">
    <property type="entry name" value="P-loop_NTPase"/>
</dbReference>
<sequence length="1387" mass="163094">MTNENQWQMNRAGVVNFWYYDEETFHFSDGKLLLRGSNGSGKSVTMQSFLPVLLDGRKSPDRLDPFGSKARKMDDYLLGEKDVTGRDERTGYLFIEYKRKTTNQYITTGIGLRAKRHKQMDFWGFVITDNRRVGRDFSLYKEEGQGSNTQKIPLTRKELEAGIGEGGKVVQTQKEYMALVNKHVFGFESVEAYDELIKLLIQLRSPKLSKDFKPTVIYGILEDSLPELVDEELRPLSDTIENMDQTKQQLEQLERDQESLERLCNQYHSYNEFLLAEKATEFVKASQVVKKKTEEEKTIRQLLTEMETKKETLIKEEEVLKQEKDVFGETMKQLENHEVFDAEKEKLHVEEKIALLKKEESTKESLIDGKEKKERELKETYQKQADEKAQLEEDIKSLLEELKVFALEASYEEHKVNAEDFLRHIEKGFDFTVWRKETRAYAATINQIKNTWLVYNKEKGRYEDASREHGESQKRLDGLRDEAAKWQRLFEEEKEKLYSHMIRWLDQNPLFVTKDDQRQQLSHQIYELYEPYSFDDIKAAYSNRFQEYQRVFGEEKLDFLHEVKLLEEEIHSKELELDSWNNQREPEPDQHPQTKANRLRLKEENVQFVPFYQAVEFRAGVSEEDRERIESALSVSGLLDALIVRKSGKVQAIKHDKIIHSLPQQDRDKTLLSMLEPDLPEDCLLSKQEIEEVLLSIQVEGKMEAFSNGVGIDGHYTIGLLNGHAPVHDRAQYIGRQARQRYRQQQIEKLQSEISHLHNEKQKLLSKIEEIQAKLVKLVEAMNQFPKDSDVKEAFNSLHQSRQSISYMEKEVEVKNQKMKQIFSQWEKIRIELNTLSKGINLEFSELSYQAAFESMDFYQSELNQLEIQYTKMVEKHKNLLNLKDNLEGISEDILHMKGEQNIIIDQLKKHQLKVEQLEKQLVQLGAEDIRRQIKEVTSSLAKINQRLPELVRLFATNESEMKQMYKNVDSVSIDLEALREIYLLWEGVFIEELKLGLVQSDEEIKAEETILQAKQLQKQYAELVKKETRASVTDKLIKTFYREQQTLVEYRLTEEKIQTELNFTEDVKRSDEIQMKYHSLFEKSDRTSLIMEFKGQRVSPYLVLKELKDDILVQKEVLNDTDRELYEEIILNNVGRIIRARIQRAERWVKKINDLMEKRDTSSGLTFSIKWRPKTAEAEEEMDTKDLVDLLRSDPRLLKLEDMQRVTTHFRSKITRARDLSLSEGYGTTLHQVIKEILDYRRWFTFTLYFKREGEAKKELTNHVFFTFSGGEKAMAMYIPLFSAAYSRYQEADENAPYIISLDEAFAGVDENNIRDMFELVEELEFNYIMNSQALWGDYDTVSNLSICELVRPKNAPFVTVIRYLWNGTNKRLLLDEVESEAILKV</sequence>
<evidence type="ECO:0000313" key="2">
    <source>
        <dbReference type="EMBL" id="MBD1379523.1"/>
    </source>
</evidence>
<proteinExistence type="predicted"/>
<keyword evidence="1" id="KW-0175">Coiled coil</keyword>
<comment type="caution">
    <text evidence="2">The sequence shown here is derived from an EMBL/GenBank/DDBJ whole genome shotgun (WGS) entry which is preliminary data.</text>
</comment>
<feature type="coiled-coil region" evidence="1">
    <location>
        <begin position="849"/>
        <end position="947"/>
    </location>
</feature>